<comment type="similarity">
    <text evidence="2">Belongs to the DapA family.</text>
</comment>
<keyword evidence="1 2" id="KW-0456">Lyase</keyword>
<dbReference type="Proteomes" id="UP000403266">
    <property type="component" value="Unassembled WGS sequence"/>
</dbReference>
<dbReference type="EMBL" id="VOSK01000289">
    <property type="protein sequence ID" value="MPR29947.1"/>
    <property type="molecule type" value="Genomic_DNA"/>
</dbReference>
<dbReference type="Pfam" id="PF00701">
    <property type="entry name" value="DHDPS"/>
    <property type="match status" value="1"/>
</dbReference>
<sequence>MLVSTQHLLGQQPKLLLEAILSLSFGISPALVTPFLEGKVDVHRLAAHAKDCLARGCRTATLFGTTGEGPSVGAAERERVANEVVGLGIPAEKLVEGVIACSPEEAAYSTSQALRRGAHAVLLAPPFYFRPAPDDAVFDWYSAVFEAVGSDLRDVILYHIPGMTGVPLSHTVISRLKDRYRGAIRGVKDSAGDAEATFALIKAFPDLDILVGDETYLGRACAAGAAGSICGVANILPEAVIALAENGRDDPRIVELVQEIVRRPVIPMVKALVAHVRRDPVWAAARPPLPTLDEQTTARAVSLLEPFGNVTKAVA</sequence>
<accession>A0A5N7MSH6</accession>
<feature type="binding site" evidence="4">
    <location>
        <position position="229"/>
    </location>
    <ligand>
        <name>pyruvate</name>
        <dbReference type="ChEBI" id="CHEBI:15361"/>
    </ligand>
</feature>
<dbReference type="InterPro" id="IPR013785">
    <property type="entry name" value="Aldolase_TIM"/>
</dbReference>
<feature type="binding site" evidence="4">
    <location>
        <position position="66"/>
    </location>
    <ligand>
        <name>pyruvate</name>
        <dbReference type="ChEBI" id="CHEBI:15361"/>
    </ligand>
</feature>
<comment type="caution">
    <text evidence="5">The sequence shown here is derived from an EMBL/GenBank/DDBJ whole genome shotgun (WGS) entry which is preliminary data.</text>
</comment>
<keyword evidence="6" id="KW-1185">Reference proteome</keyword>
<dbReference type="PIRSF" id="PIRSF001365">
    <property type="entry name" value="DHDPS"/>
    <property type="match status" value="1"/>
</dbReference>
<dbReference type="OrthoDB" id="7157803at2"/>
<dbReference type="InterPro" id="IPR002220">
    <property type="entry name" value="DapA-like"/>
</dbReference>
<reference evidence="5 6" key="1">
    <citation type="journal article" date="2019" name="Syst. Appl. Microbiol.">
        <title>Microvirga tunisiensis sp. nov., a root nodule symbiotic bacterium isolated from Lupinus micranthus and L. luteus grown in Northern Tunisia.</title>
        <authorList>
            <person name="Msaddak A."/>
            <person name="Rejili M."/>
            <person name="Duran D."/>
            <person name="Mars M."/>
            <person name="Palacios J.M."/>
            <person name="Ruiz-Argueso T."/>
            <person name="Rey L."/>
            <person name="Imperial J."/>
        </authorList>
    </citation>
    <scope>NUCLEOTIDE SEQUENCE [LARGE SCALE GENOMIC DNA]</scope>
    <source>
        <strain evidence="5 6">Lmie10</strain>
    </source>
</reference>
<dbReference type="PANTHER" id="PTHR12128">
    <property type="entry name" value="DIHYDRODIPICOLINATE SYNTHASE"/>
    <property type="match status" value="1"/>
</dbReference>
<dbReference type="SUPFAM" id="SSF51569">
    <property type="entry name" value="Aldolase"/>
    <property type="match status" value="1"/>
</dbReference>
<evidence type="ECO:0000256" key="4">
    <source>
        <dbReference type="PIRSR" id="PIRSR001365-2"/>
    </source>
</evidence>
<evidence type="ECO:0000256" key="1">
    <source>
        <dbReference type="ARBA" id="ARBA00023239"/>
    </source>
</evidence>
<dbReference type="Gene3D" id="3.20.20.70">
    <property type="entry name" value="Aldolase class I"/>
    <property type="match status" value="1"/>
</dbReference>
<dbReference type="AlphaFoldDB" id="A0A5N7MSH6"/>
<feature type="active site" description="Proton donor/acceptor" evidence="3">
    <location>
        <position position="158"/>
    </location>
</feature>
<gene>
    <name evidence="5" type="ORF">FS320_34020</name>
</gene>
<dbReference type="PANTHER" id="PTHR12128:SF67">
    <property type="entry name" value="BLR3884 PROTEIN"/>
    <property type="match status" value="1"/>
</dbReference>
<evidence type="ECO:0000313" key="5">
    <source>
        <dbReference type="EMBL" id="MPR29947.1"/>
    </source>
</evidence>
<dbReference type="PRINTS" id="PR00146">
    <property type="entry name" value="DHPICSNTHASE"/>
</dbReference>
<proteinExistence type="inferred from homology"/>
<dbReference type="CDD" id="cd00408">
    <property type="entry name" value="DHDPS-like"/>
    <property type="match status" value="1"/>
</dbReference>
<evidence type="ECO:0000313" key="6">
    <source>
        <dbReference type="Proteomes" id="UP000403266"/>
    </source>
</evidence>
<organism evidence="5 6">
    <name type="scientific">Microvirga tunisiensis</name>
    <dbReference type="NCBI Taxonomy" id="2108360"/>
    <lineage>
        <taxon>Bacteria</taxon>
        <taxon>Pseudomonadati</taxon>
        <taxon>Pseudomonadota</taxon>
        <taxon>Alphaproteobacteria</taxon>
        <taxon>Hyphomicrobiales</taxon>
        <taxon>Methylobacteriaceae</taxon>
        <taxon>Microvirga</taxon>
    </lineage>
</organism>
<dbReference type="GO" id="GO:0008840">
    <property type="term" value="F:4-hydroxy-tetrahydrodipicolinate synthase activity"/>
    <property type="evidence" value="ECO:0007669"/>
    <property type="project" value="TreeGrafter"/>
</dbReference>
<protein>
    <submittedName>
        <fullName evidence="5">Dihydrodipicolinate synthase family protein</fullName>
    </submittedName>
</protein>
<evidence type="ECO:0000256" key="3">
    <source>
        <dbReference type="PIRSR" id="PIRSR001365-1"/>
    </source>
</evidence>
<feature type="active site" description="Schiff-base intermediate with substrate" evidence="3">
    <location>
        <position position="188"/>
    </location>
</feature>
<name>A0A5N7MSH6_9HYPH</name>
<evidence type="ECO:0000256" key="2">
    <source>
        <dbReference type="PIRNR" id="PIRNR001365"/>
    </source>
</evidence>
<dbReference type="SMART" id="SM01130">
    <property type="entry name" value="DHDPS"/>
    <property type="match status" value="1"/>
</dbReference>